<dbReference type="RefSeq" id="WP_184238941.1">
    <property type="nucleotide sequence ID" value="NZ_JACHMJ010000001.1"/>
</dbReference>
<protein>
    <submittedName>
        <fullName evidence="2">Tol biopolymer transport system component</fullName>
    </submittedName>
</protein>
<dbReference type="SUPFAM" id="SSF82171">
    <property type="entry name" value="DPP6 N-terminal domain-like"/>
    <property type="match status" value="1"/>
</dbReference>
<reference evidence="2 3" key="1">
    <citation type="submission" date="2020-08" db="EMBL/GenBank/DDBJ databases">
        <title>Sequencing the genomes of 1000 actinobacteria strains.</title>
        <authorList>
            <person name="Klenk H.-P."/>
        </authorList>
    </citation>
    <scope>NUCLEOTIDE SEQUENCE [LARGE SCALE GENOMIC DNA]</scope>
    <source>
        <strain evidence="2 3">DSM 105784</strain>
    </source>
</reference>
<keyword evidence="3" id="KW-1185">Reference proteome</keyword>
<dbReference type="Proteomes" id="UP000536685">
    <property type="component" value="Unassembled WGS sequence"/>
</dbReference>
<sequence>MSDQIEEPTATARNPLPALVVTAVAALVILALSFLPSTGGTDSEGAVFPSQVASYSWWTAGLRGSEVDAAVVVYQNGVGVEFMDFPQAVLIGTDGSTYRRLGAAEGRSFPENQGDPAASVLSADGTFVVIAGSSRKGSIEVLRLSDGQSRSITIDDGRSAIPASITADGRSVLLLTSDDTLTPYQDMNFRLHADLALLDLETGELRDFAEVAGTNSAAISPDGSRIVADTDDGVVLIDVADGRVTATDIVARYAQLDGDAWAPDGESFAFQLGHALHVVDVSGRDAVERTVPLSGVDYGVAIGWRDDGTALVYAGDDSGENRAWFYWADTESGELEQISAYTPDFTRASLSSADVARDLVPDLRVENRVPERGGPPVWLLLPLALVPGLVVWLLTPKRPKRAAKKRPEVLSVQR</sequence>
<dbReference type="AlphaFoldDB" id="A0A841AN66"/>
<keyword evidence="1" id="KW-0472">Membrane</keyword>
<organism evidence="2 3">
    <name type="scientific">Conyzicola lurida</name>
    <dbReference type="NCBI Taxonomy" id="1172621"/>
    <lineage>
        <taxon>Bacteria</taxon>
        <taxon>Bacillati</taxon>
        <taxon>Actinomycetota</taxon>
        <taxon>Actinomycetes</taxon>
        <taxon>Micrococcales</taxon>
        <taxon>Microbacteriaceae</taxon>
        <taxon>Conyzicola</taxon>
    </lineage>
</organism>
<accession>A0A841AN66</accession>
<keyword evidence="1" id="KW-0812">Transmembrane</keyword>
<evidence type="ECO:0000313" key="2">
    <source>
        <dbReference type="EMBL" id="MBB5844627.1"/>
    </source>
</evidence>
<proteinExistence type="predicted"/>
<evidence type="ECO:0000256" key="1">
    <source>
        <dbReference type="SAM" id="Phobius"/>
    </source>
</evidence>
<feature type="transmembrane region" description="Helical" evidence="1">
    <location>
        <begin position="377"/>
        <end position="395"/>
    </location>
</feature>
<comment type="caution">
    <text evidence="2">The sequence shown here is derived from an EMBL/GenBank/DDBJ whole genome shotgun (WGS) entry which is preliminary data.</text>
</comment>
<evidence type="ECO:0000313" key="3">
    <source>
        <dbReference type="Proteomes" id="UP000536685"/>
    </source>
</evidence>
<name>A0A841AN66_9MICO</name>
<feature type="transmembrane region" description="Helical" evidence="1">
    <location>
        <begin position="16"/>
        <end position="35"/>
    </location>
</feature>
<dbReference type="EMBL" id="JACHMJ010000001">
    <property type="protein sequence ID" value="MBB5844627.1"/>
    <property type="molecule type" value="Genomic_DNA"/>
</dbReference>
<dbReference type="InterPro" id="IPR015943">
    <property type="entry name" value="WD40/YVTN_repeat-like_dom_sf"/>
</dbReference>
<gene>
    <name evidence="2" type="ORF">HD599_002950</name>
</gene>
<keyword evidence="1" id="KW-1133">Transmembrane helix</keyword>
<dbReference type="Gene3D" id="2.130.10.10">
    <property type="entry name" value="YVTN repeat-like/Quinoprotein amine dehydrogenase"/>
    <property type="match status" value="1"/>
</dbReference>